<organism evidence="1">
    <name type="scientific">viral metagenome</name>
    <dbReference type="NCBI Taxonomy" id="1070528"/>
    <lineage>
        <taxon>unclassified sequences</taxon>
        <taxon>metagenomes</taxon>
        <taxon>organismal metagenomes</taxon>
    </lineage>
</organism>
<reference evidence="1" key="1">
    <citation type="journal article" date="2020" name="Nature">
        <title>Giant virus diversity and host interactions through global metagenomics.</title>
        <authorList>
            <person name="Schulz F."/>
            <person name="Roux S."/>
            <person name="Paez-Espino D."/>
            <person name="Jungbluth S."/>
            <person name="Walsh D.A."/>
            <person name="Denef V.J."/>
            <person name="McMahon K.D."/>
            <person name="Konstantinidis K.T."/>
            <person name="Eloe-Fadrosh E.A."/>
            <person name="Kyrpides N.C."/>
            <person name="Woyke T."/>
        </authorList>
    </citation>
    <scope>NUCLEOTIDE SEQUENCE</scope>
    <source>
        <strain evidence="1">GVMAG-M-3300023179-4</strain>
    </source>
</reference>
<evidence type="ECO:0000313" key="1">
    <source>
        <dbReference type="EMBL" id="QHT74033.1"/>
    </source>
</evidence>
<dbReference type="EMBL" id="MN739836">
    <property type="protein sequence ID" value="QHT74033.1"/>
    <property type="molecule type" value="Genomic_DNA"/>
</dbReference>
<protein>
    <submittedName>
        <fullName evidence="1">Uncharacterized protein</fullName>
    </submittedName>
</protein>
<dbReference type="AlphaFoldDB" id="A0A6C0H1U3"/>
<sequence>MMKNIGIKKVFYSTDNKEEIISENVNNMISIQSSNVTRIIESKKTNNINRETYYESLLKKYFPVKVKKKNLYCFVNYNFKNIFPNYIVNINIKKNIVMILNESNNLILKSHIIL</sequence>
<accession>A0A6C0H1U3</accession>
<proteinExistence type="predicted"/>
<name>A0A6C0H1U3_9ZZZZ</name>